<dbReference type="EMBL" id="FN648046">
    <property type="protein sequence ID" value="CBJ29462.1"/>
    <property type="molecule type" value="Genomic_DNA"/>
</dbReference>
<evidence type="ECO:0000256" key="4">
    <source>
        <dbReference type="ARBA" id="ARBA00022794"/>
    </source>
</evidence>
<feature type="region of interest" description="Disordered" evidence="5">
    <location>
        <begin position="327"/>
        <end position="360"/>
    </location>
</feature>
<dbReference type="OrthoDB" id="538817at2759"/>
<dbReference type="eggNOG" id="ENOG502QT97">
    <property type="taxonomic scope" value="Eukaryota"/>
</dbReference>
<dbReference type="InterPro" id="IPR039304">
    <property type="entry name" value="DNAAF3"/>
</dbReference>
<evidence type="ECO:0000313" key="9">
    <source>
        <dbReference type="Proteomes" id="UP000002630"/>
    </source>
</evidence>
<evidence type="ECO:0000256" key="5">
    <source>
        <dbReference type="SAM" id="MobiDB-lite"/>
    </source>
</evidence>
<comment type="subcellular location">
    <subcellularLocation>
        <location evidence="1">Cytoplasm</location>
    </subcellularLocation>
</comment>
<proteinExistence type="inferred from homology"/>
<organism evidence="8 9">
    <name type="scientific">Ectocarpus siliculosus</name>
    <name type="common">Brown alga</name>
    <name type="synonym">Conferva siliculosa</name>
    <dbReference type="NCBI Taxonomy" id="2880"/>
    <lineage>
        <taxon>Eukaryota</taxon>
        <taxon>Sar</taxon>
        <taxon>Stramenopiles</taxon>
        <taxon>Ochrophyta</taxon>
        <taxon>PX clade</taxon>
        <taxon>Phaeophyceae</taxon>
        <taxon>Ectocarpales</taxon>
        <taxon>Ectocarpaceae</taxon>
        <taxon>Ectocarpus</taxon>
    </lineage>
</organism>
<accession>D7FKR3</accession>
<gene>
    <name evidence="8" type="ORF">Esi_0147_0057</name>
</gene>
<dbReference type="STRING" id="2880.D7FKR3"/>
<dbReference type="Pfam" id="PF14740">
    <property type="entry name" value="DUF4471"/>
    <property type="match status" value="1"/>
</dbReference>
<evidence type="ECO:0000313" key="8">
    <source>
        <dbReference type="EMBL" id="CBJ29462.1"/>
    </source>
</evidence>
<dbReference type="GO" id="GO:0005737">
    <property type="term" value="C:cytoplasm"/>
    <property type="evidence" value="ECO:0007669"/>
    <property type="project" value="UniProtKB-SubCell"/>
</dbReference>
<keyword evidence="3" id="KW-0963">Cytoplasm</keyword>
<dbReference type="InterPro" id="IPR027974">
    <property type="entry name" value="DUF4470"/>
</dbReference>
<sequence>MSQEREGIGPHAMWGCTPAQDLLRDSPLKGQANILICQPGDIGHVLRTIGTRRGHPQHTIHLYIWERQIEVLARHLLLLQVAQDWELPIRQRANVFLEIFGNCLVQDRTSRYIARLGKELVGMLFSTEDVPDILDLSLLKNRERDQLEEVFKSWRCDVPCNVTALRDARLRNFFGVRYDHRKNLVDWDYTNRLKQVASIIHHTQYRSWRLEGIAYEFGDQVYDKPNRTMVSYAEGMMVKGEHRGLKKEMRGFWLDIRVGPFITFGVDCDRPNPFAEELFNVLNKGTGTEQHRHNTAEVAVYSTISYLWGLETRGHYAMTKVSPASGDGVNLKGHARDPSPAEDQSSSGISEQSRHATDDRTDVIRQEQALERAQCIVETFDGVKVFLLSGDLDRHLSKPRFKHLFDRVHMSLTAVDAAGSACINEALADEAVVTMDTGRYMIPFNKDQQRNFVERTCSLASGRGWKPLFGSQRSSEGSATPANDAALNMDRVGFSFTRKPVFG</sequence>
<reference evidence="8 9" key="1">
    <citation type="journal article" date="2010" name="Nature">
        <title>The Ectocarpus genome and the independent evolution of multicellularity in brown algae.</title>
        <authorList>
            <person name="Cock J.M."/>
            <person name="Sterck L."/>
            <person name="Rouze P."/>
            <person name="Scornet D."/>
            <person name="Allen A.E."/>
            <person name="Amoutzias G."/>
            <person name="Anthouard V."/>
            <person name="Artiguenave F."/>
            <person name="Aury J.M."/>
            <person name="Badger J.H."/>
            <person name="Beszteri B."/>
            <person name="Billiau K."/>
            <person name="Bonnet E."/>
            <person name="Bothwell J.H."/>
            <person name="Bowler C."/>
            <person name="Boyen C."/>
            <person name="Brownlee C."/>
            <person name="Carrano C.J."/>
            <person name="Charrier B."/>
            <person name="Cho G.Y."/>
            <person name="Coelho S.M."/>
            <person name="Collen J."/>
            <person name="Corre E."/>
            <person name="Da Silva C."/>
            <person name="Delage L."/>
            <person name="Delaroque N."/>
            <person name="Dittami S.M."/>
            <person name="Doulbeau S."/>
            <person name="Elias M."/>
            <person name="Farnham G."/>
            <person name="Gachon C.M."/>
            <person name="Gschloessl B."/>
            <person name="Heesch S."/>
            <person name="Jabbari K."/>
            <person name="Jubin C."/>
            <person name="Kawai H."/>
            <person name="Kimura K."/>
            <person name="Kloareg B."/>
            <person name="Kupper F.C."/>
            <person name="Lang D."/>
            <person name="Le Bail A."/>
            <person name="Leblanc C."/>
            <person name="Lerouge P."/>
            <person name="Lohr M."/>
            <person name="Lopez P.J."/>
            <person name="Martens C."/>
            <person name="Maumus F."/>
            <person name="Michel G."/>
            <person name="Miranda-Saavedra D."/>
            <person name="Morales J."/>
            <person name="Moreau H."/>
            <person name="Motomura T."/>
            <person name="Nagasato C."/>
            <person name="Napoli C.A."/>
            <person name="Nelson D.R."/>
            <person name="Nyvall-Collen P."/>
            <person name="Peters A.F."/>
            <person name="Pommier C."/>
            <person name="Potin P."/>
            <person name="Poulain J."/>
            <person name="Quesneville H."/>
            <person name="Read B."/>
            <person name="Rensing S.A."/>
            <person name="Ritter A."/>
            <person name="Rousvoal S."/>
            <person name="Samanta M."/>
            <person name="Samson G."/>
            <person name="Schroeder D.C."/>
            <person name="Segurens B."/>
            <person name="Strittmatter M."/>
            <person name="Tonon T."/>
            <person name="Tregear J.W."/>
            <person name="Valentin K."/>
            <person name="von Dassow P."/>
            <person name="Yamagishi T."/>
            <person name="Van de Peer Y."/>
            <person name="Wincker P."/>
        </authorList>
    </citation>
    <scope>NUCLEOTIDE SEQUENCE [LARGE SCALE GENOMIC DNA]</scope>
    <source>
        <strain evidence="9">Ec32 / CCAP1310/4</strain>
    </source>
</reference>
<feature type="domain" description="DUF4470" evidence="6">
    <location>
        <begin position="13"/>
        <end position="105"/>
    </location>
</feature>
<evidence type="ECO:0000259" key="6">
    <source>
        <dbReference type="Pfam" id="PF14737"/>
    </source>
</evidence>
<evidence type="ECO:0000259" key="7">
    <source>
        <dbReference type="Pfam" id="PF14740"/>
    </source>
</evidence>
<dbReference type="InterPro" id="IPR028235">
    <property type="entry name" value="DNAAF3_C"/>
</dbReference>
<protein>
    <recommendedName>
        <fullName evidence="10">Dynein assembly factor 3, axonemal</fullName>
    </recommendedName>
</protein>
<name>D7FKR3_ECTSI</name>
<keyword evidence="4" id="KW-0970">Cilium biogenesis/degradation</keyword>
<feature type="compositionally biased region" description="Polar residues" evidence="5">
    <location>
        <begin position="342"/>
        <end position="351"/>
    </location>
</feature>
<feature type="domain" description="Dynein assembly factor 3 C-terminal" evidence="7">
    <location>
        <begin position="134"/>
        <end position="467"/>
    </location>
</feature>
<dbReference type="EMBL" id="FN649736">
    <property type="protein sequence ID" value="CBJ29462.1"/>
    <property type="molecule type" value="Genomic_DNA"/>
</dbReference>
<dbReference type="PANTHER" id="PTHR22118:SF14">
    <property type="entry name" value="DYNEIN AXONEMAL ASSEMBLY FACTOR 3"/>
    <property type="match status" value="1"/>
</dbReference>
<keyword evidence="9" id="KW-1185">Reference proteome</keyword>
<evidence type="ECO:0000256" key="1">
    <source>
        <dbReference type="ARBA" id="ARBA00004496"/>
    </source>
</evidence>
<comment type="similarity">
    <text evidence="2">Belongs to the DNAAF3 family.</text>
</comment>
<dbReference type="AlphaFoldDB" id="D7FKR3"/>
<dbReference type="Proteomes" id="UP000002630">
    <property type="component" value="Linkage Group LG11"/>
</dbReference>
<dbReference type="Pfam" id="PF14737">
    <property type="entry name" value="DUF4470"/>
    <property type="match status" value="1"/>
</dbReference>
<dbReference type="PANTHER" id="PTHR22118">
    <property type="entry name" value="DYNEIN ASSEMBLY FACTOR 3, AXONEMAL"/>
    <property type="match status" value="1"/>
</dbReference>
<dbReference type="GO" id="GO:0044458">
    <property type="term" value="P:motile cilium assembly"/>
    <property type="evidence" value="ECO:0007669"/>
    <property type="project" value="TreeGrafter"/>
</dbReference>
<evidence type="ECO:0000256" key="3">
    <source>
        <dbReference type="ARBA" id="ARBA00022490"/>
    </source>
</evidence>
<dbReference type="InParanoid" id="D7FKR3"/>
<dbReference type="OMA" id="PERHEES"/>
<evidence type="ECO:0000256" key="2">
    <source>
        <dbReference type="ARBA" id="ARBA00010449"/>
    </source>
</evidence>
<dbReference type="GO" id="GO:0070286">
    <property type="term" value="P:axonemal dynein complex assembly"/>
    <property type="evidence" value="ECO:0007669"/>
    <property type="project" value="InterPro"/>
</dbReference>
<evidence type="ECO:0008006" key="10">
    <source>
        <dbReference type="Google" id="ProtNLM"/>
    </source>
</evidence>